<feature type="signal peptide" evidence="3">
    <location>
        <begin position="1"/>
        <end position="19"/>
    </location>
</feature>
<dbReference type="GO" id="GO:0050821">
    <property type="term" value="P:protein stabilization"/>
    <property type="evidence" value="ECO:0007669"/>
    <property type="project" value="TreeGrafter"/>
</dbReference>
<dbReference type="STRING" id="29529.SAMN04488122_6028"/>
<evidence type="ECO:0000313" key="5">
    <source>
        <dbReference type="Proteomes" id="UP000199310"/>
    </source>
</evidence>
<evidence type="ECO:0000313" key="4">
    <source>
        <dbReference type="EMBL" id="SEW54427.1"/>
    </source>
</evidence>
<sequence>MKFICTLCLSLLGSTALFAQSKTGYINFQQMIAFMPESKLAGDSLNILQEKLNADGQQLVAEYTKKLKEYDSLSTKLSEAMQEVKISELKGLQANIQKYKEMSEDAMNQREQQLLTPIMDKAKKLLKAVANEKGYTLVIDNSRDAVLVSAAADDLMPDVKLKMGIK</sequence>
<comment type="similarity">
    <text evidence="1">Belongs to the Skp family.</text>
</comment>
<name>A0A1I0SE08_9BACT</name>
<dbReference type="RefSeq" id="WP_089902059.1">
    <property type="nucleotide sequence ID" value="NZ_FOJG01000002.1"/>
</dbReference>
<dbReference type="Gene3D" id="3.30.910.20">
    <property type="entry name" value="Skp domain"/>
    <property type="match status" value="1"/>
</dbReference>
<evidence type="ECO:0000256" key="2">
    <source>
        <dbReference type="ARBA" id="ARBA00022729"/>
    </source>
</evidence>
<dbReference type="AlphaFoldDB" id="A0A1I0SE08"/>
<dbReference type="GO" id="GO:0051082">
    <property type="term" value="F:unfolded protein binding"/>
    <property type="evidence" value="ECO:0007669"/>
    <property type="project" value="InterPro"/>
</dbReference>
<evidence type="ECO:0000256" key="3">
    <source>
        <dbReference type="SAM" id="SignalP"/>
    </source>
</evidence>
<dbReference type="InterPro" id="IPR005632">
    <property type="entry name" value="Chaperone_Skp"/>
</dbReference>
<protein>
    <submittedName>
        <fullName evidence="4">Periplasmic chaperone for outer membrane proteins Skp</fullName>
    </submittedName>
</protein>
<dbReference type="SMART" id="SM00935">
    <property type="entry name" value="OmpH"/>
    <property type="match status" value="1"/>
</dbReference>
<accession>A0A1I0SE08</accession>
<dbReference type="EMBL" id="FOJG01000002">
    <property type="protein sequence ID" value="SEW54427.1"/>
    <property type="molecule type" value="Genomic_DNA"/>
</dbReference>
<reference evidence="5" key="1">
    <citation type="submission" date="2016-10" db="EMBL/GenBank/DDBJ databases">
        <authorList>
            <person name="Varghese N."/>
            <person name="Submissions S."/>
        </authorList>
    </citation>
    <scope>NUCLEOTIDE SEQUENCE [LARGE SCALE GENOMIC DNA]</scope>
    <source>
        <strain evidence="5">DSM 3695</strain>
    </source>
</reference>
<dbReference type="OrthoDB" id="1524711at2"/>
<dbReference type="GO" id="GO:0005829">
    <property type="term" value="C:cytosol"/>
    <property type="evidence" value="ECO:0007669"/>
    <property type="project" value="TreeGrafter"/>
</dbReference>
<gene>
    <name evidence="4" type="ORF">SAMN04488122_6028</name>
</gene>
<evidence type="ECO:0000256" key="1">
    <source>
        <dbReference type="ARBA" id="ARBA00009091"/>
    </source>
</evidence>
<dbReference type="InterPro" id="IPR024930">
    <property type="entry name" value="Skp_dom_sf"/>
</dbReference>
<keyword evidence="2 3" id="KW-0732">Signal</keyword>
<keyword evidence="5" id="KW-1185">Reference proteome</keyword>
<dbReference type="Proteomes" id="UP000199310">
    <property type="component" value="Unassembled WGS sequence"/>
</dbReference>
<dbReference type="PANTHER" id="PTHR35089">
    <property type="entry name" value="CHAPERONE PROTEIN SKP"/>
    <property type="match status" value="1"/>
</dbReference>
<dbReference type="PANTHER" id="PTHR35089:SF1">
    <property type="entry name" value="CHAPERONE PROTEIN SKP"/>
    <property type="match status" value="1"/>
</dbReference>
<organism evidence="4 5">
    <name type="scientific">Chitinophaga arvensicola</name>
    <dbReference type="NCBI Taxonomy" id="29529"/>
    <lineage>
        <taxon>Bacteria</taxon>
        <taxon>Pseudomonadati</taxon>
        <taxon>Bacteroidota</taxon>
        <taxon>Chitinophagia</taxon>
        <taxon>Chitinophagales</taxon>
        <taxon>Chitinophagaceae</taxon>
        <taxon>Chitinophaga</taxon>
    </lineage>
</organism>
<proteinExistence type="inferred from homology"/>
<dbReference type="SUPFAM" id="SSF111384">
    <property type="entry name" value="OmpH-like"/>
    <property type="match status" value="1"/>
</dbReference>
<feature type="chain" id="PRO_5011675393" evidence="3">
    <location>
        <begin position="20"/>
        <end position="166"/>
    </location>
</feature>
<dbReference type="Pfam" id="PF03938">
    <property type="entry name" value="OmpH"/>
    <property type="match status" value="1"/>
</dbReference>